<evidence type="ECO:0000313" key="3">
    <source>
        <dbReference type="Proteomes" id="UP000186098"/>
    </source>
</evidence>
<accession>A0A1N7L5X3</accession>
<reference evidence="3" key="1">
    <citation type="submission" date="2017-01" db="EMBL/GenBank/DDBJ databases">
        <authorList>
            <person name="Varghese N."/>
            <person name="Submissions S."/>
        </authorList>
    </citation>
    <scope>NUCLEOTIDE SEQUENCE [LARGE SCALE GENOMIC DNA]</scope>
    <source>
        <strain evidence="3">DSM 18714</strain>
    </source>
</reference>
<proteinExistence type="predicted"/>
<name>A0A1N7L5X3_9RHOB</name>
<dbReference type="STRING" id="407234.SAMN05421795_102584"/>
<dbReference type="OrthoDB" id="7691751at2"/>
<evidence type="ECO:0000256" key="1">
    <source>
        <dbReference type="SAM" id="Phobius"/>
    </source>
</evidence>
<keyword evidence="3" id="KW-1185">Reference proteome</keyword>
<sequence>MSPTNVQQMADRIGELLSARLGVHGPDLRTRVRAARRQLPRRVRRQAEYLASAAAHGANPRWGGQIDDARVAQAYDSCLRYLKPLGAWGRFRRRLMHLTATLAFVMLVAFGLSVYVAVQQGIV</sequence>
<keyword evidence="1" id="KW-1133">Transmembrane helix</keyword>
<evidence type="ECO:0000313" key="2">
    <source>
        <dbReference type="EMBL" id="SIS69090.1"/>
    </source>
</evidence>
<keyword evidence="1" id="KW-0812">Transmembrane</keyword>
<feature type="transmembrane region" description="Helical" evidence="1">
    <location>
        <begin position="95"/>
        <end position="118"/>
    </location>
</feature>
<dbReference type="RefSeq" id="WP_076364452.1">
    <property type="nucleotide sequence ID" value="NZ_FTOM01000002.1"/>
</dbReference>
<keyword evidence="1" id="KW-0472">Membrane</keyword>
<organism evidence="2 3">
    <name type="scientific">Phaeovulum vinaykumarii</name>
    <dbReference type="NCBI Taxonomy" id="407234"/>
    <lineage>
        <taxon>Bacteria</taxon>
        <taxon>Pseudomonadati</taxon>
        <taxon>Pseudomonadota</taxon>
        <taxon>Alphaproteobacteria</taxon>
        <taxon>Rhodobacterales</taxon>
        <taxon>Paracoccaceae</taxon>
        <taxon>Phaeovulum</taxon>
    </lineage>
</organism>
<protein>
    <submittedName>
        <fullName evidence="2">Uncharacterized protein</fullName>
    </submittedName>
</protein>
<dbReference type="Proteomes" id="UP000186098">
    <property type="component" value="Unassembled WGS sequence"/>
</dbReference>
<dbReference type="EMBL" id="FTOM01000002">
    <property type="protein sequence ID" value="SIS69090.1"/>
    <property type="molecule type" value="Genomic_DNA"/>
</dbReference>
<gene>
    <name evidence="2" type="ORF">SAMN05421795_102584</name>
</gene>
<dbReference type="AlphaFoldDB" id="A0A1N7L5X3"/>